<dbReference type="HOGENOM" id="CLU_461533_0_0_1"/>
<reference evidence="2 3" key="1">
    <citation type="journal article" date="2014" name="PLoS Genet.">
        <title>Analysis of the Phlebiopsis gigantea genome, transcriptome and secretome provides insight into its pioneer colonization strategies of wood.</title>
        <authorList>
            <person name="Hori C."/>
            <person name="Ishida T."/>
            <person name="Igarashi K."/>
            <person name="Samejima M."/>
            <person name="Suzuki H."/>
            <person name="Master E."/>
            <person name="Ferreira P."/>
            <person name="Ruiz-Duenas F.J."/>
            <person name="Held B."/>
            <person name="Canessa P."/>
            <person name="Larrondo L.F."/>
            <person name="Schmoll M."/>
            <person name="Druzhinina I.S."/>
            <person name="Kubicek C.P."/>
            <person name="Gaskell J.A."/>
            <person name="Kersten P."/>
            <person name="St John F."/>
            <person name="Glasner J."/>
            <person name="Sabat G."/>
            <person name="Splinter BonDurant S."/>
            <person name="Syed K."/>
            <person name="Yadav J."/>
            <person name="Mgbeahuruike A.C."/>
            <person name="Kovalchuk A."/>
            <person name="Asiegbu F.O."/>
            <person name="Lackner G."/>
            <person name="Hoffmeister D."/>
            <person name="Rencoret J."/>
            <person name="Gutierrez A."/>
            <person name="Sun H."/>
            <person name="Lindquist E."/>
            <person name="Barry K."/>
            <person name="Riley R."/>
            <person name="Grigoriev I.V."/>
            <person name="Henrissat B."/>
            <person name="Kues U."/>
            <person name="Berka R.M."/>
            <person name="Martinez A.T."/>
            <person name="Covert S.F."/>
            <person name="Blanchette R.A."/>
            <person name="Cullen D."/>
        </authorList>
    </citation>
    <scope>NUCLEOTIDE SEQUENCE [LARGE SCALE GENOMIC DNA]</scope>
    <source>
        <strain evidence="2 3">11061_1 CR5-6</strain>
    </source>
</reference>
<dbReference type="OrthoDB" id="2015515at2759"/>
<proteinExistence type="predicted"/>
<gene>
    <name evidence="2" type="ORF">PHLGIDRAFT_130251</name>
</gene>
<dbReference type="STRING" id="745531.A0A0C3RSF8"/>
<dbReference type="AlphaFoldDB" id="A0A0C3RSF8"/>
<feature type="compositionally biased region" description="Low complexity" evidence="1">
    <location>
        <begin position="53"/>
        <end position="66"/>
    </location>
</feature>
<evidence type="ECO:0008006" key="4">
    <source>
        <dbReference type="Google" id="ProtNLM"/>
    </source>
</evidence>
<name>A0A0C3RSF8_PHLG1</name>
<sequence length="578" mass="62986">MSADTQQPSSTSGAPPRRPARTGPHLRHHGNAASSQEPVPGRPVTCSREDAEGAQQPEAASSSSQRGSRRPLRHALRECGTMAMACTASLASLAEFPFQATMLDPATALQGLSIRDAMFHAWLAIRMALGAAGLEADPAQLATCAVEEYLVSLGMAMMDSVPGPHFTFISPRGTEQEKWVRGVKRRVDAFRKHNIPYERFVIGIPASLRGIEAAREVSEWNPNVRLNMLFVSSFEHAKLCVEVLQPGAITFSCSTVSAESSQLNDAAATGDAAKYFPEPPCDWVREMETTAAWLHLEKLKTQLLVADLCEAEMCLPAGVDCVVLGDKDIAEARGYGGPFVRTSADESIVARARGTPYQKKATFNKQMWHKVMKGVPGMAADLSVQTGIGMMSASMQNLDKMIFCEAQRYLRMQKQDIASLAAQYQTDRTALLQPATARRTAHQDEVWHHALDRQNHVGFRLLEMDWDQLIPASRPTVPGSLALGSVLKNKQMASVPRMPEQRRVFGEAATVRSGKNLRLGRSGVLEGLSVDKFDNSTRQRSATKRSSASLLDPRQARIKALQASREGAGGIENTSPTP</sequence>
<dbReference type="SUPFAM" id="SSF51569">
    <property type="entry name" value="Aldolase"/>
    <property type="match status" value="1"/>
</dbReference>
<evidence type="ECO:0000313" key="3">
    <source>
        <dbReference type="Proteomes" id="UP000053257"/>
    </source>
</evidence>
<dbReference type="Gene3D" id="3.20.20.70">
    <property type="entry name" value="Aldolase class I"/>
    <property type="match status" value="1"/>
</dbReference>
<feature type="region of interest" description="Disordered" evidence="1">
    <location>
        <begin position="1"/>
        <end position="72"/>
    </location>
</feature>
<evidence type="ECO:0000313" key="2">
    <source>
        <dbReference type="EMBL" id="KIP03291.1"/>
    </source>
</evidence>
<organism evidence="2 3">
    <name type="scientific">Phlebiopsis gigantea (strain 11061_1 CR5-6)</name>
    <name type="common">White-rot fungus</name>
    <name type="synonym">Peniophora gigantea</name>
    <dbReference type="NCBI Taxonomy" id="745531"/>
    <lineage>
        <taxon>Eukaryota</taxon>
        <taxon>Fungi</taxon>
        <taxon>Dikarya</taxon>
        <taxon>Basidiomycota</taxon>
        <taxon>Agaricomycotina</taxon>
        <taxon>Agaricomycetes</taxon>
        <taxon>Polyporales</taxon>
        <taxon>Phanerochaetaceae</taxon>
        <taxon>Phlebiopsis</taxon>
    </lineage>
</organism>
<keyword evidence="3" id="KW-1185">Reference proteome</keyword>
<dbReference type="Proteomes" id="UP000053257">
    <property type="component" value="Unassembled WGS sequence"/>
</dbReference>
<feature type="compositionally biased region" description="Basic residues" evidence="1">
    <location>
        <begin position="18"/>
        <end position="30"/>
    </location>
</feature>
<dbReference type="InterPro" id="IPR013785">
    <property type="entry name" value="Aldolase_TIM"/>
</dbReference>
<accession>A0A0C3RSF8</accession>
<dbReference type="EMBL" id="KN840624">
    <property type="protein sequence ID" value="KIP03291.1"/>
    <property type="molecule type" value="Genomic_DNA"/>
</dbReference>
<evidence type="ECO:0000256" key="1">
    <source>
        <dbReference type="SAM" id="MobiDB-lite"/>
    </source>
</evidence>
<protein>
    <recommendedName>
        <fullName evidence="4">Transaldolase</fullName>
    </recommendedName>
</protein>